<dbReference type="RefSeq" id="WP_203844011.1">
    <property type="nucleotide sequence ID" value="NZ_BAAAVW010000003.1"/>
</dbReference>
<keyword evidence="1" id="KW-0472">Membrane</keyword>
<dbReference type="AlphaFoldDB" id="A0A919PHR4"/>
<feature type="transmembrane region" description="Helical" evidence="1">
    <location>
        <begin position="64"/>
        <end position="85"/>
    </location>
</feature>
<keyword evidence="1" id="KW-1133">Transmembrane helix</keyword>
<accession>A0A919PHR4</accession>
<proteinExistence type="predicted"/>
<keyword evidence="3" id="KW-1185">Reference proteome</keyword>
<feature type="transmembrane region" description="Helical" evidence="1">
    <location>
        <begin position="151"/>
        <end position="173"/>
    </location>
</feature>
<name>A0A919PHR4_9ACTN</name>
<gene>
    <name evidence="2" type="ORF">Dsi01nite_001640</name>
</gene>
<dbReference type="Proteomes" id="UP000660611">
    <property type="component" value="Unassembled WGS sequence"/>
</dbReference>
<comment type="caution">
    <text evidence="2">The sequence shown here is derived from an EMBL/GenBank/DDBJ whole genome shotgun (WGS) entry which is preliminary data.</text>
</comment>
<organism evidence="2 3">
    <name type="scientific">Dactylosporangium siamense</name>
    <dbReference type="NCBI Taxonomy" id="685454"/>
    <lineage>
        <taxon>Bacteria</taxon>
        <taxon>Bacillati</taxon>
        <taxon>Actinomycetota</taxon>
        <taxon>Actinomycetes</taxon>
        <taxon>Micromonosporales</taxon>
        <taxon>Micromonosporaceae</taxon>
        <taxon>Dactylosporangium</taxon>
    </lineage>
</organism>
<feature type="transmembrane region" description="Helical" evidence="1">
    <location>
        <begin position="21"/>
        <end position="44"/>
    </location>
</feature>
<feature type="transmembrane region" description="Helical" evidence="1">
    <location>
        <begin position="106"/>
        <end position="131"/>
    </location>
</feature>
<dbReference type="GO" id="GO:0005886">
    <property type="term" value="C:plasma membrane"/>
    <property type="evidence" value="ECO:0007669"/>
    <property type="project" value="UniProtKB-SubCell"/>
</dbReference>
<dbReference type="PANTHER" id="PTHR37305">
    <property type="entry name" value="INTEGRAL MEMBRANE PROTEIN-RELATED"/>
    <property type="match status" value="1"/>
</dbReference>
<keyword evidence="1" id="KW-0812">Transmembrane</keyword>
<feature type="transmembrane region" description="Helical" evidence="1">
    <location>
        <begin position="234"/>
        <end position="255"/>
    </location>
</feature>
<protein>
    <submittedName>
        <fullName evidence="2">ABC transporter permease</fullName>
    </submittedName>
</protein>
<feature type="transmembrane region" description="Helical" evidence="1">
    <location>
        <begin position="180"/>
        <end position="200"/>
    </location>
</feature>
<dbReference type="Pfam" id="PF12679">
    <property type="entry name" value="ABC2_membrane_2"/>
    <property type="match status" value="1"/>
</dbReference>
<evidence type="ECO:0000313" key="3">
    <source>
        <dbReference type="Proteomes" id="UP000660611"/>
    </source>
</evidence>
<dbReference type="PANTHER" id="PTHR37305:SF1">
    <property type="entry name" value="MEMBRANE PROTEIN"/>
    <property type="match status" value="1"/>
</dbReference>
<evidence type="ECO:0000256" key="1">
    <source>
        <dbReference type="SAM" id="Phobius"/>
    </source>
</evidence>
<evidence type="ECO:0000313" key="2">
    <source>
        <dbReference type="EMBL" id="GIG42123.1"/>
    </source>
</evidence>
<sequence length="260" mass="26490">MRLTFPRVLHAEWTKLLSLRSTWFTLGTLAVVTVGLAGAVGYGVHRSVLGGATPPGVPEAIGAGFLPVDFVVLVVGVFGVLQMTGEYGTGSIRSTLTAVPRRWPVVAAKAVAQLAVTVPLMTAVCLGSFLLCQAFLGPDGASLGDPQVPRAIAGAATGLVLTGLLGLGVGTLLRHSAGAITTLVAAMFVGPALLGAALPADRADDIMRFVPTVAAQAMYSVNGTGNPFHTFSPAASAAVLTGWVALLLLAGTLVLRRRDA</sequence>
<reference evidence="2" key="1">
    <citation type="submission" date="2021-01" db="EMBL/GenBank/DDBJ databases">
        <title>Whole genome shotgun sequence of Dactylosporangium siamense NBRC 106093.</title>
        <authorList>
            <person name="Komaki H."/>
            <person name="Tamura T."/>
        </authorList>
    </citation>
    <scope>NUCLEOTIDE SEQUENCE</scope>
    <source>
        <strain evidence="2">NBRC 106093</strain>
    </source>
</reference>
<dbReference type="GO" id="GO:0140359">
    <property type="term" value="F:ABC-type transporter activity"/>
    <property type="evidence" value="ECO:0007669"/>
    <property type="project" value="InterPro"/>
</dbReference>
<dbReference type="EMBL" id="BONQ01000004">
    <property type="protein sequence ID" value="GIG42123.1"/>
    <property type="molecule type" value="Genomic_DNA"/>
</dbReference>